<sequence>MSEIHDMASNDETTKQDTNTMNEWLNCTETLLKDVGNGYTQSRSIPIVPEELKNSSNKEAYMPRVVSIGPRFKGIGRFASLNKEAYKEDLLLMEEVKLRCMLHLMHRAGEEGQVKTYFRKCGQAIWESDEEIRASYVYDINLTKKELADTMIMDGCFLLELMIAKDYKLNSKHPCRHNQPSPALKVLKDEDVLSDIILLENQIPTLVLHKLSQALFPDSFIVSNEKTDRMDRAKKINNLFLSVLGYTPDSQLSNPIYVDAPHILDNVHYFVNSTTKGKSESNAVGNCIIPITDAQHMKPKLTRCALRLQAAGVTIKLAEETGSKVSCFGFLRNCFGGIFIKLGNMIVTNNNVDAPIEVNGLDFYFKFEKGKLEISQLHITKTTKAKWLNIIAWEHHKNNWKSAISSSECLSRKFTLSALIFDALICCAADVKLLKEKNIIVDHMKMTNEKLEEFFHTMALGLDCGIVDSSHVKMVDELNNYSNSHTLFIVRILKIFWHLFKYRLERLVIFLKKNYNFVAALLAFLTLVQTVYTVISYHLPK</sequence>
<reference evidence="3" key="1">
    <citation type="journal article" date="2017" name="Front. Plant Sci.">
        <title>Climate Clever Clovers: New Paradigm to Reduce the Environmental Footprint of Ruminants by Breeding Low Methanogenic Forages Utilizing Haplotype Variation.</title>
        <authorList>
            <person name="Kaur P."/>
            <person name="Appels R."/>
            <person name="Bayer P.E."/>
            <person name="Keeble-Gagnere G."/>
            <person name="Wang J."/>
            <person name="Hirakawa H."/>
            <person name="Shirasawa K."/>
            <person name="Vercoe P."/>
            <person name="Stefanova K."/>
            <person name="Durmic Z."/>
            <person name="Nichols P."/>
            <person name="Revell C."/>
            <person name="Isobe S.N."/>
            <person name="Edwards D."/>
            <person name="Erskine W."/>
        </authorList>
    </citation>
    <scope>NUCLEOTIDE SEQUENCE [LARGE SCALE GENOMIC DNA]</scope>
    <source>
        <strain evidence="3">cv. Daliak</strain>
    </source>
</reference>
<dbReference type="PANTHER" id="PTHR31170:SF20">
    <property type="entry name" value="DUF247 DOMAIN PROTEIN"/>
    <property type="match status" value="1"/>
</dbReference>
<organism evidence="2 3">
    <name type="scientific">Trifolium subterraneum</name>
    <name type="common">Subterranean clover</name>
    <dbReference type="NCBI Taxonomy" id="3900"/>
    <lineage>
        <taxon>Eukaryota</taxon>
        <taxon>Viridiplantae</taxon>
        <taxon>Streptophyta</taxon>
        <taxon>Embryophyta</taxon>
        <taxon>Tracheophyta</taxon>
        <taxon>Spermatophyta</taxon>
        <taxon>Magnoliopsida</taxon>
        <taxon>eudicotyledons</taxon>
        <taxon>Gunneridae</taxon>
        <taxon>Pentapetalae</taxon>
        <taxon>rosids</taxon>
        <taxon>fabids</taxon>
        <taxon>Fabales</taxon>
        <taxon>Fabaceae</taxon>
        <taxon>Papilionoideae</taxon>
        <taxon>50 kb inversion clade</taxon>
        <taxon>NPAAA clade</taxon>
        <taxon>Hologalegina</taxon>
        <taxon>IRL clade</taxon>
        <taxon>Trifolieae</taxon>
        <taxon>Trifolium</taxon>
    </lineage>
</organism>
<protein>
    <recommendedName>
        <fullName evidence="4">DUF247 domain protein</fullName>
    </recommendedName>
</protein>
<dbReference type="AlphaFoldDB" id="A0A2Z6PIZ0"/>
<keyword evidence="1" id="KW-0472">Membrane</keyword>
<accession>A0A2Z6PIZ0</accession>
<dbReference type="PANTHER" id="PTHR31170">
    <property type="entry name" value="BNAC04G53230D PROTEIN"/>
    <property type="match status" value="1"/>
</dbReference>
<dbReference type="EMBL" id="DF974791">
    <property type="protein sequence ID" value="GAU50522.1"/>
    <property type="molecule type" value="Genomic_DNA"/>
</dbReference>
<dbReference type="Pfam" id="PF03140">
    <property type="entry name" value="DUF247"/>
    <property type="match status" value="1"/>
</dbReference>
<dbReference type="Proteomes" id="UP000242715">
    <property type="component" value="Unassembled WGS sequence"/>
</dbReference>
<gene>
    <name evidence="2" type="ORF">TSUD_177720</name>
</gene>
<evidence type="ECO:0000313" key="3">
    <source>
        <dbReference type="Proteomes" id="UP000242715"/>
    </source>
</evidence>
<dbReference type="OrthoDB" id="1416955at2759"/>
<name>A0A2Z6PIZ0_TRISU</name>
<dbReference type="InterPro" id="IPR004158">
    <property type="entry name" value="DUF247_pln"/>
</dbReference>
<evidence type="ECO:0000256" key="1">
    <source>
        <dbReference type="SAM" id="Phobius"/>
    </source>
</evidence>
<keyword evidence="1" id="KW-1133">Transmembrane helix</keyword>
<evidence type="ECO:0008006" key="4">
    <source>
        <dbReference type="Google" id="ProtNLM"/>
    </source>
</evidence>
<feature type="transmembrane region" description="Helical" evidence="1">
    <location>
        <begin position="514"/>
        <end position="535"/>
    </location>
</feature>
<proteinExistence type="predicted"/>
<evidence type="ECO:0000313" key="2">
    <source>
        <dbReference type="EMBL" id="GAU50522.1"/>
    </source>
</evidence>
<keyword evidence="1" id="KW-0812">Transmembrane</keyword>
<keyword evidence="3" id="KW-1185">Reference proteome</keyword>